<accession>A0A8C8M1U9</accession>
<feature type="coiled-coil region" evidence="1">
    <location>
        <begin position="858"/>
        <end position="885"/>
    </location>
</feature>
<dbReference type="InterPro" id="IPR044039">
    <property type="entry name" value="DUF5745"/>
</dbReference>
<feature type="compositionally biased region" description="Basic residues" evidence="2">
    <location>
        <begin position="649"/>
        <end position="660"/>
    </location>
</feature>
<keyword evidence="1" id="KW-0175">Coiled coil</keyword>
<dbReference type="InterPro" id="IPR036872">
    <property type="entry name" value="CH_dom_sf"/>
</dbReference>
<feature type="compositionally biased region" description="Polar residues" evidence="2">
    <location>
        <begin position="247"/>
        <end position="256"/>
    </location>
</feature>
<feature type="compositionally biased region" description="Acidic residues" evidence="2">
    <location>
        <begin position="406"/>
        <end position="415"/>
    </location>
</feature>
<dbReference type="AlphaFoldDB" id="A0A8C8M1U9"/>
<protein>
    <recommendedName>
        <fullName evidence="3">DUF5745 domain-containing protein</fullName>
    </recommendedName>
</protein>
<reference evidence="4" key="1">
    <citation type="submission" date="2025-08" db="UniProtKB">
        <authorList>
            <consortium name="Ensembl"/>
        </authorList>
    </citation>
    <scope>IDENTIFICATION</scope>
</reference>
<feature type="compositionally biased region" description="Basic residues" evidence="2">
    <location>
        <begin position="556"/>
        <end position="579"/>
    </location>
</feature>
<dbReference type="Proteomes" id="UP000694402">
    <property type="component" value="Unassembled WGS sequence"/>
</dbReference>
<evidence type="ECO:0000313" key="5">
    <source>
        <dbReference type="Proteomes" id="UP000694402"/>
    </source>
</evidence>
<dbReference type="PANTHER" id="PTHR22545:SF0">
    <property type="entry name" value="CENTROSOMAL PROTEIN OF 95 KDA"/>
    <property type="match status" value="1"/>
</dbReference>
<dbReference type="Gene3D" id="1.10.418.10">
    <property type="entry name" value="Calponin-like domain"/>
    <property type="match status" value="1"/>
</dbReference>
<proteinExistence type="predicted"/>
<dbReference type="GeneTree" id="ENSGT00390000005412"/>
<feature type="region of interest" description="Disordered" evidence="2">
    <location>
        <begin position="482"/>
        <end position="581"/>
    </location>
</feature>
<feature type="region of interest" description="Disordered" evidence="2">
    <location>
        <begin position="247"/>
        <end position="272"/>
    </location>
</feature>
<evidence type="ECO:0000256" key="1">
    <source>
        <dbReference type="SAM" id="Coils"/>
    </source>
</evidence>
<dbReference type="GO" id="GO:0000922">
    <property type="term" value="C:spindle pole"/>
    <property type="evidence" value="ECO:0007669"/>
    <property type="project" value="InterPro"/>
</dbReference>
<feature type="compositionally biased region" description="Low complexity" evidence="2">
    <location>
        <begin position="202"/>
        <end position="222"/>
    </location>
</feature>
<feature type="compositionally biased region" description="Low complexity" evidence="2">
    <location>
        <begin position="257"/>
        <end position="270"/>
    </location>
</feature>
<keyword evidence="5" id="KW-1185">Reference proteome</keyword>
<evidence type="ECO:0000256" key="2">
    <source>
        <dbReference type="SAM" id="MobiDB-lite"/>
    </source>
</evidence>
<feature type="coiled-coil region" evidence="1">
    <location>
        <begin position="804"/>
        <end position="831"/>
    </location>
</feature>
<feature type="coiled-coil region" evidence="1">
    <location>
        <begin position="739"/>
        <end position="776"/>
    </location>
</feature>
<feature type="compositionally biased region" description="Basic and acidic residues" evidence="2">
    <location>
        <begin position="363"/>
        <end position="372"/>
    </location>
</feature>
<feature type="region of interest" description="Disordered" evidence="2">
    <location>
        <begin position="285"/>
        <end position="465"/>
    </location>
</feature>
<evidence type="ECO:0000259" key="3">
    <source>
        <dbReference type="Pfam" id="PF19016"/>
    </source>
</evidence>
<dbReference type="GO" id="GO:0005813">
    <property type="term" value="C:centrosome"/>
    <property type="evidence" value="ECO:0007669"/>
    <property type="project" value="InterPro"/>
</dbReference>
<feature type="region of interest" description="Disordered" evidence="2">
    <location>
        <begin position="625"/>
        <end position="663"/>
    </location>
</feature>
<feature type="compositionally biased region" description="Basic and acidic residues" evidence="2">
    <location>
        <begin position="492"/>
        <end position="508"/>
    </location>
</feature>
<sequence length="928" mass="106697">MLPNPYRNRCVFMFRPSVVALILTLPYRTTPSFNDLCNELRATNKGLHMQRRDWVDVANDILSKCHFNLRLRKVTDCNANVFVALYEAILGEKVPDYIAAPGSQEDDVHNVQSVIDSLALDYLQISLSHITGENIVRGDKESIKNLLEIFDGLLEYLTEQISEEESQNGDKEPNSVPVEDAPLPTGPVVPQTEEQRSLMDRASQYSSVHSAVQSSSKHSFQSWNAEETGSTNELILLGDSARTFTAKQEVEASSQEPGPSTTGAPGTPGTQATLLREPLRSAIPLQPPYQTTSHRPDRAPRSGSQSPPANGLGSGAAVEQEAPGGTSQSPRPVADTVTNGVRSPAFNHSPVESEKSVSSQTKARLEEAKEQPEPTSVGPRRVLFRTQPDIHFLTLQDKLEDRAPLDTEEDEEEETFTQQDSWAHRGWTGLSSSRVIEEEDCEEPLSWRRQRNRKAEQELHHMSEKLSRRLEELDLMLKRALGESGEPDEVKEEDKQSHHSDSVMECRRPPRRPTGTPRAPTSPCTRSLSPSPPRAHRSLSGQLEGAVREAVSGRVTQRHTAARTRRRQLRRLQPQHKHRQLETAYEEELKVYEDRERAAMAMERTRAQEAEREYREAILRDVPRTPKQSQVYTTAARHRSPRTRQPTPGRRRQDKTRRAPPMKVKDNDLLPLLLEEFPHLHLSPHALGRMWQQQLGQVDRLNASLSLDNQRQGPRTKLTSQVEEAQRRHNLLGVIIRKEQEHNRRLRDFKERIQQQKSTQNRLKEQRQQIARAKKYHGDYHVQLRARMMRARTKEERMFKQAFEEGLEVQKARLREQRAYAKEQRKEHQKKHRDQIQSMENYYKDQFSLLADTLATERQDIQVRKKAQEKALQKMKLELRSKMEREIGELQKIIVQNDDDDYFHDLEVQRLRGRVQMASFQYNTSCLH</sequence>
<feature type="region of interest" description="Disordered" evidence="2">
    <location>
        <begin position="162"/>
        <end position="225"/>
    </location>
</feature>
<reference evidence="4" key="2">
    <citation type="submission" date="2025-09" db="UniProtKB">
        <authorList>
            <consortium name="Ensembl"/>
        </authorList>
    </citation>
    <scope>IDENTIFICATION</scope>
</reference>
<feature type="compositionally biased region" description="Basic and acidic residues" evidence="2">
    <location>
        <begin position="453"/>
        <end position="465"/>
    </location>
</feature>
<organism evidence="4 5">
    <name type="scientific">Oncorhynchus tshawytscha</name>
    <name type="common">Chinook salmon</name>
    <name type="synonym">Salmo tshawytscha</name>
    <dbReference type="NCBI Taxonomy" id="74940"/>
    <lineage>
        <taxon>Eukaryota</taxon>
        <taxon>Metazoa</taxon>
        <taxon>Chordata</taxon>
        <taxon>Craniata</taxon>
        <taxon>Vertebrata</taxon>
        <taxon>Euteleostomi</taxon>
        <taxon>Actinopterygii</taxon>
        <taxon>Neopterygii</taxon>
        <taxon>Teleostei</taxon>
        <taxon>Protacanthopterygii</taxon>
        <taxon>Salmoniformes</taxon>
        <taxon>Salmonidae</taxon>
        <taxon>Salmoninae</taxon>
        <taxon>Oncorhynchus</taxon>
    </lineage>
</organism>
<dbReference type="Pfam" id="PF19016">
    <property type="entry name" value="DUF5745"/>
    <property type="match status" value="1"/>
</dbReference>
<evidence type="ECO:0000313" key="4">
    <source>
        <dbReference type="Ensembl" id="ENSOTSP00005057658.1"/>
    </source>
</evidence>
<name>A0A8C8M1U9_ONCTS</name>
<dbReference type="InterPro" id="IPR026619">
    <property type="entry name" value="CEP95"/>
</dbReference>
<feature type="domain" description="DUF5745" evidence="3">
    <location>
        <begin position="95"/>
        <end position="153"/>
    </location>
</feature>
<feature type="compositionally biased region" description="Polar residues" evidence="2">
    <location>
        <begin position="325"/>
        <end position="341"/>
    </location>
</feature>
<dbReference type="PANTHER" id="PTHR22545">
    <property type="entry name" value="CENTROSOMAL PROTEIN OF 95 KDA"/>
    <property type="match status" value="1"/>
</dbReference>
<gene>
    <name evidence="4" type="primary">LOC112230326</name>
</gene>
<dbReference type="Ensembl" id="ENSOTST00005062765.2">
    <property type="protein sequence ID" value="ENSOTSP00005057658.1"/>
    <property type="gene ID" value="ENSOTSG00005027796.2"/>
</dbReference>